<dbReference type="RefSeq" id="WP_091510810.1">
    <property type="nucleotide sequence ID" value="NZ_FOLE01000004.1"/>
</dbReference>
<evidence type="ECO:0000259" key="7">
    <source>
        <dbReference type="Pfam" id="PF17827"/>
    </source>
</evidence>
<sequence>MAVLISDLHQQYSQALQSIYPTPEADTMAWWLLEHYAHVRKQDAILRKEIAIQTAVIQEIQTALARLLRHEPIQYVLGETEFYGLVFEVNEATLIPRPETEEIVYTILQKYKKQTPPQTLLDVGTGSGCIAVTLSAHWPQAQTYAWDISPKALETATRNAARNNATVTFRQTDILNPEDWQKALAPESLDLLVSNPPYITLAEKSQMRPNVLDYEPETALFVPDEQPLLFYEALAQAAAYLLKPQGYIFLEINEQFAPQTAACLRGHGFENIVIQQDMRGKDRLVYGQKC</sequence>
<dbReference type="PANTHER" id="PTHR18895:SF74">
    <property type="entry name" value="MTRF1L RELEASE FACTOR GLUTAMINE METHYLTRANSFERASE"/>
    <property type="match status" value="1"/>
</dbReference>
<dbReference type="InterPro" id="IPR050320">
    <property type="entry name" value="N5-glutamine_MTase"/>
</dbReference>
<reference evidence="8 9" key="1">
    <citation type="submission" date="2016-10" db="EMBL/GenBank/DDBJ databases">
        <authorList>
            <person name="de Groot N.N."/>
        </authorList>
    </citation>
    <scope>NUCLEOTIDE SEQUENCE [LARGE SCALE GENOMIC DNA]</scope>
    <source>
        <strain evidence="8 9">DSM 6793</strain>
    </source>
</reference>
<dbReference type="InterPro" id="IPR002052">
    <property type="entry name" value="DNA_methylase_N6_adenine_CS"/>
</dbReference>
<evidence type="ECO:0000256" key="3">
    <source>
        <dbReference type="ARBA" id="ARBA00022679"/>
    </source>
</evidence>
<dbReference type="Gene3D" id="3.40.50.150">
    <property type="entry name" value="Vaccinia Virus protein VP39"/>
    <property type="match status" value="1"/>
</dbReference>
<evidence type="ECO:0000256" key="4">
    <source>
        <dbReference type="ARBA" id="ARBA00022691"/>
    </source>
</evidence>
<keyword evidence="9" id="KW-1185">Reference proteome</keyword>
<dbReference type="AlphaFoldDB" id="A0A1I1I0T7"/>
<dbReference type="InterPro" id="IPR007848">
    <property type="entry name" value="Small_mtfrase_dom"/>
</dbReference>
<dbReference type="EMBL" id="FOLE01000004">
    <property type="protein sequence ID" value="SFC29422.1"/>
    <property type="molecule type" value="Genomic_DNA"/>
</dbReference>
<dbReference type="InterPro" id="IPR040758">
    <property type="entry name" value="PrmC_N"/>
</dbReference>
<dbReference type="NCBIfam" id="TIGR03534">
    <property type="entry name" value="RF_mod_PrmC"/>
    <property type="match status" value="1"/>
</dbReference>
<dbReference type="InterPro" id="IPR029063">
    <property type="entry name" value="SAM-dependent_MTases_sf"/>
</dbReference>
<gene>
    <name evidence="8" type="ORF">SAMN05421780_104152</name>
</gene>
<keyword evidence="2 8" id="KW-0489">Methyltransferase</keyword>
<feature type="domain" description="Release factor glutamine methyltransferase N-terminal" evidence="7">
    <location>
        <begin position="8"/>
        <end position="78"/>
    </location>
</feature>
<evidence type="ECO:0000256" key="1">
    <source>
        <dbReference type="ARBA" id="ARBA00012771"/>
    </source>
</evidence>
<dbReference type="GO" id="GO:0102559">
    <property type="term" value="F:peptide chain release factor N(5)-glutamine methyltransferase activity"/>
    <property type="evidence" value="ECO:0007669"/>
    <property type="project" value="UniProtKB-EC"/>
</dbReference>
<dbReference type="InterPro" id="IPR019874">
    <property type="entry name" value="RF_methyltr_PrmC"/>
</dbReference>
<dbReference type="OrthoDB" id="9800643at2"/>
<evidence type="ECO:0000259" key="6">
    <source>
        <dbReference type="Pfam" id="PF05175"/>
    </source>
</evidence>
<dbReference type="STRING" id="927664.SAMN05421780_104152"/>
<dbReference type="PANTHER" id="PTHR18895">
    <property type="entry name" value="HEMK METHYLTRANSFERASE"/>
    <property type="match status" value="1"/>
</dbReference>
<evidence type="ECO:0000256" key="2">
    <source>
        <dbReference type="ARBA" id="ARBA00022603"/>
    </source>
</evidence>
<protein>
    <recommendedName>
        <fullName evidence="1">peptide chain release factor N(5)-glutamine methyltransferase</fullName>
        <ecNumber evidence="1">2.1.1.297</ecNumber>
    </recommendedName>
</protein>
<dbReference type="Pfam" id="PF05175">
    <property type="entry name" value="MTS"/>
    <property type="match status" value="1"/>
</dbReference>
<dbReference type="SUPFAM" id="SSF53335">
    <property type="entry name" value="S-adenosyl-L-methionine-dependent methyltransferases"/>
    <property type="match status" value="1"/>
</dbReference>
<dbReference type="GO" id="GO:0032259">
    <property type="term" value="P:methylation"/>
    <property type="evidence" value="ECO:0007669"/>
    <property type="project" value="UniProtKB-KW"/>
</dbReference>
<evidence type="ECO:0000313" key="9">
    <source>
        <dbReference type="Proteomes" id="UP000199514"/>
    </source>
</evidence>
<dbReference type="CDD" id="cd02440">
    <property type="entry name" value="AdoMet_MTases"/>
    <property type="match status" value="1"/>
</dbReference>
<dbReference type="Proteomes" id="UP000199514">
    <property type="component" value="Unassembled WGS sequence"/>
</dbReference>
<proteinExistence type="predicted"/>
<dbReference type="PROSITE" id="PS00092">
    <property type="entry name" value="N6_MTASE"/>
    <property type="match status" value="1"/>
</dbReference>
<dbReference type="Gene3D" id="1.10.8.10">
    <property type="entry name" value="DNA helicase RuvA subunit, C-terminal domain"/>
    <property type="match status" value="1"/>
</dbReference>
<dbReference type="InterPro" id="IPR004556">
    <property type="entry name" value="HemK-like"/>
</dbReference>
<keyword evidence="3 8" id="KW-0808">Transferase</keyword>
<keyword evidence="4" id="KW-0949">S-adenosyl-L-methionine</keyword>
<dbReference type="Pfam" id="PF17827">
    <property type="entry name" value="PrmC_N"/>
    <property type="match status" value="1"/>
</dbReference>
<accession>A0A1I1I0T7</accession>
<dbReference type="GO" id="GO:0003676">
    <property type="term" value="F:nucleic acid binding"/>
    <property type="evidence" value="ECO:0007669"/>
    <property type="project" value="InterPro"/>
</dbReference>
<evidence type="ECO:0000313" key="8">
    <source>
        <dbReference type="EMBL" id="SFC29422.1"/>
    </source>
</evidence>
<dbReference type="NCBIfam" id="TIGR00536">
    <property type="entry name" value="hemK_fam"/>
    <property type="match status" value="1"/>
</dbReference>
<organism evidence="8 9">
    <name type="scientific">Flexibacter flexilis DSM 6793</name>
    <dbReference type="NCBI Taxonomy" id="927664"/>
    <lineage>
        <taxon>Bacteria</taxon>
        <taxon>Pseudomonadati</taxon>
        <taxon>Bacteroidota</taxon>
        <taxon>Cytophagia</taxon>
        <taxon>Cytophagales</taxon>
        <taxon>Flexibacteraceae</taxon>
        <taxon>Flexibacter</taxon>
    </lineage>
</organism>
<feature type="domain" description="Methyltransferase small" evidence="6">
    <location>
        <begin position="113"/>
        <end position="200"/>
    </location>
</feature>
<name>A0A1I1I0T7_9BACT</name>
<dbReference type="EC" id="2.1.1.297" evidence="1"/>
<evidence type="ECO:0000256" key="5">
    <source>
        <dbReference type="ARBA" id="ARBA00048391"/>
    </source>
</evidence>
<comment type="catalytic activity">
    <reaction evidence="5">
        <text>L-glutaminyl-[peptide chain release factor] + S-adenosyl-L-methionine = N(5)-methyl-L-glutaminyl-[peptide chain release factor] + S-adenosyl-L-homocysteine + H(+)</text>
        <dbReference type="Rhea" id="RHEA:42896"/>
        <dbReference type="Rhea" id="RHEA-COMP:10271"/>
        <dbReference type="Rhea" id="RHEA-COMP:10272"/>
        <dbReference type="ChEBI" id="CHEBI:15378"/>
        <dbReference type="ChEBI" id="CHEBI:30011"/>
        <dbReference type="ChEBI" id="CHEBI:57856"/>
        <dbReference type="ChEBI" id="CHEBI:59789"/>
        <dbReference type="ChEBI" id="CHEBI:61891"/>
        <dbReference type="EC" id="2.1.1.297"/>
    </reaction>
</comment>